<sequence length="167" mass="18794">MSLKGLVFEGEEIRYRTGKHWIVLAKAAVLFALALIVWSSEPTLTKLVQFKVPEELERFVPKILAVGVWLIRYVFFILFTLLALVRLFSFFTLRVGLTDKRLLCDDALFGSFSLDLGKIESVKCEPGVFGGLLGYGKMILTASSSQRLVITNLRRPHVLAQEIFAAK</sequence>
<dbReference type="OrthoDB" id="5454173at2"/>
<keyword evidence="1" id="KW-0472">Membrane</keyword>
<dbReference type="EMBL" id="CP026538">
    <property type="protein sequence ID" value="QAZ67428.1"/>
    <property type="molecule type" value="Genomic_DNA"/>
</dbReference>
<protein>
    <recommendedName>
        <fullName evidence="4">DUF304 domain-containing protein</fullName>
    </recommendedName>
</protein>
<dbReference type="KEGG" id="dcb:C3Y92_09415"/>
<dbReference type="RefSeq" id="WP_006917897.1">
    <property type="nucleotide sequence ID" value="NZ_CP026538.1"/>
</dbReference>
<feature type="transmembrane region" description="Helical" evidence="1">
    <location>
        <begin position="59"/>
        <end position="85"/>
    </location>
</feature>
<evidence type="ECO:0000313" key="2">
    <source>
        <dbReference type="EMBL" id="QAZ67428.1"/>
    </source>
</evidence>
<organism evidence="2 3">
    <name type="scientific">Solidesulfovibrio carbinolicus</name>
    <dbReference type="NCBI Taxonomy" id="296842"/>
    <lineage>
        <taxon>Bacteria</taxon>
        <taxon>Pseudomonadati</taxon>
        <taxon>Thermodesulfobacteriota</taxon>
        <taxon>Desulfovibrionia</taxon>
        <taxon>Desulfovibrionales</taxon>
        <taxon>Desulfovibrionaceae</taxon>
        <taxon>Solidesulfovibrio</taxon>
    </lineage>
</organism>
<feature type="transmembrane region" description="Helical" evidence="1">
    <location>
        <begin position="21"/>
        <end position="39"/>
    </location>
</feature>
<keyword evidence="1" id="KW-1133">Transmembrane helix</keyword>
<dbReference type="Proteomes" id="UP000293296">
    <property type="component" value="Chromosome"/>
</dbReference>
<evidence type="ECO:0008006" key="4">
    <source>
        <dbReference type="Google" id="ProtNLM"/>
    </source>
</evidence>
<keyword evidence="1" id="KW-0812">Transmembrane</keyword>
<gene>
    <name evidence="2" type="ORF">C3Y92_09415</name>
</gene>
<reference evidence="2 3" key="1">
    <citation type="submission" date="2018-02" db="EMBL/GenBank/DDBJ databases">
        <title>Genome sequence of Desulfovibrio carbinolicus DSM 3852.</title>
        <authorList>
            <person name="Wilbanks E."/>
            <person name="Skennerton C.T."/>
            <person name="Orphan V.J."/>
        </authorList>
    </citation>
    <scope>NUCLEOTIDE SEQUENCE [LARGE SCALE GENOMIC DNA]</scope>
    <source>
        <strain evidence="2 3">DSM 3852</strain>
    </source>
</reference>
<accession>A0A4P6HQD0</accession>
<dbReference type="AlphaFoldDB" id="A0A4P6HQD0"/>
<name>A0A4P6HQD0_9BACT</name>
<evidence type="ECO:0000313" key="3">
    <source>
        <dbReference type="Proteomes" id="UP000293296"/>
    </source>
</evidence>
<evidence type="ECO:0000256" key="1">
    <source>
        <dbReference type="SAM" id="Phobius"/>
    </source>
</evidence>
<proteinExistence type="predicted"/>
<keyword evidence="3" id="KW-1185">Reference proteome</keyword>